<dbReference type="InterPro" id="IPR036390">
    <property type="entry name" value="WH_DNA-bd_sf"/>
</dbReference>
<dbReference type="STRING" id="198092.SAMN02745194_04458"/>
<dbReference type="CDD" id="cd00038">
    <property type="entry name" value="CAP_ED"/>
    <property type="match status" value="1"/>
</dbReference>
<dbReference type="Gene3D" id="2.60.120.10">
    <property type="entry name" value="Jelly Rolls"/>
    <property type="match status" value="1"/>
</dbReference>
<keyword evidence="6" id="KW-0808">Transferase</keyword>
<dbReference type="AlphaFoldDB" id="A0A1M6QNZ5"/>
<organism evidence="6 7">
    <name type="scientific">Muricoccus roseus</name>
    <dbReference type="NCBI Taxonomy" id="198092"/>
    <lineage>
        <taxon>Bacteria</taxon>
        <taxon>Pseudomonadati</taxon>
        <taxon>Pseudomonadota</taxon>
        <taxon>Alphaproteobacteria</taxon>
        <taxon>Acetobacterales</taxon>
        <taxon>Roseomonadaceae</taxon>
        <taxon>Muricoccus</taxon>
    </lineage>
</organism>
<feature type="compositionally biased region" description="Polar residues" evidence="4">
    <location>
        <begin position="1"/>
        <end position="14"/>
    </location>
</feature>
<protein>
    <submittedName>
        <fullName evidence="6">cAMP-binding domain of CRP or a regulatory subunit of cAMP-dependent protein kinases</fullName>
    </submittedName>
</protein>
<dbReference type="InterPro" id="IPR018490">
    <property type="entry name" value="cNMP-bd_dom_sf"/>
</dbReference>
<dbReference type="SMART" id="SM00419">
    <property type="entry name" value="HTH_CRP"/>
    <property type="match status" value="1"/>
</dbReference>
<dbReference type="PANTHER" id="PTHR24567:SF75">
    <property type="entry name" value="FUMARATE AND NITRATE REDUCTION REGULATORY PROTEIN"/>
    <property type="match status" value="1"/>
</dbReference>
<evidence type="ECO:0000256" key="3">
    <source>
        <dbReference type="ARBA" id="ARBA00023163"/>
    </source>
</evidence>
<feature type="region of interest" description="Disordered" evidence="4">
    <location>
        <begin position="1"/>
        <end position="23"/>
    </location>
</feature>
<evidence type="ECO:0000259" key="5">
    <source>
        <dbReference type="PROSITE" id="PS51063"/>
    </source>
</evidence>
<sequence length="305" mass="33885">MAPSQASYPESTIRASRDHAHGRYEDLQPGVIRSPVPWGAANTISDAERNTRMPMPGNGPTKQPSGCEACFARVNRGLCADCRPGLPCVIASYKSADREFKAGQDLFSLGEPCDSIYNLTEGWIILYNILEDGRRQILHFALSGAVLGFHPGGGAMMTYSAQALTDAVVNTIPHKALLPIVKQQPEFGLRLACLIARDCTLAFDRLTSIGRHSARERVAHLLLKLFVRYRAQWPGSQIEEMHLPLTQEHIGDATGLTSVHVNRVLRELRKDGILEFHYRRLRILDPDKLVDVAGLDPQLVMSWIR</sequence>
<proteinExistence type="predicted"/>
<dbReference type="SUPFAM" id="SSF46785">
    <property type="entry name" value="Winged helix' DNA-binding domain"/>
    <property type="match status" value="1"/>
</dbReference>
<dbReference type="Gene3D" id="1.10.10.10">
    <property type="entry name" value="Winged helix-like DNA-binding domain superfamily/Winged helix DNA-binding domain"/>
    <property type="match status" value="1"/>
</dbReference>
<dbReference type="InterPro" id="IPR000595">
    <property type="entry name" value="cNMP-bd_dom"/>
</dbReference>
<dbReference type="CDD" id="cd00092">
    <property type="entry name" value="HTH_CRP"/>
    <property type="match status" value="1"/>
</dbReference>
<evidence type="ECO:0000256" key="4">
    <source>
        <dbReference type="SAM" id="MobiDB-lite"/>
    </source>
</evidence>
<dbReference type="GO" id="GO:0016301">
    <property type="term" value="F:kinase activity"/>
    <property type="evidence" value="ECO:0007669"/>
    <property type="project" value="UniProtKB-KW"/>
</dbReference>
<dbReference type="SUPFAM" id="SSF51206">
    <property type="entry name" value="cAMP-binding domain-like"/>
    <property type="match status" value="1"/>
</dbReference>
<dbReference type="Pfam" id="PF00027">
    <property type="entry name" value="cNMP_binding"/>
    <property type="match status" value="1"/>
</dbReference>
<gene>
    <name evidence="6" type="ORF">SAMN02745194_04458</name>
</gene>
<keyword evidence="3" id="KW-0804">Transcription</keyword>
<dbReference type="GO" id="GO:0003677">
    <property type="term" value="F:DNA binding"/>
    <property type="evidence" value="ECO:0007669"/>
    <property type="project" value="UniProtKB-KW"/>
</dbReference>
<name>A0A1M6QNZ5_9PROT</name>
<feature type="domain" description="HTH crp-type" evidence="5">
    <location>
        <begin position="212"/>
        <end position="287"/>
    </location>
</feature>
<dbReference type="PROSITE" id="PS51063">
    <property type="entry name" value="HTH_CRP_2"/>
    <property type="match status" value="1"/>
</dbReference>
<keyword evidence="6" id="KW-0418">Kinase</keyword>
<dbReference type="InterPro" id="IPR012318">
    <property type="entry name" value="HTH_CRP"/>
</dbReference>
<dbReference type="GO" id="GO:0003700">
    <property type="term" value="F:DNA-binding transcription factor activity"/>
    <property type="evidence" value="ECO:0007669"/>
    <property type="project" value="TreeGrafter"/>
</dbReference>
<keyword evidence="7" id="KW-1185">Reference proteome</keyword>
<dbReference type="GO" id="GO:0005829">
    <property type="term" value="C:cytosol"/>
    <property type="evidence" value="ECO:0007669"/>
    <property type="project" value="TreeGrafter"/>
</dbReference>
<evidence type="ECO:0000313" key="7">
    <source>
        <dbReference type="Proteomes" id="UP000184387"/>
    </source>
</evidence>
<dbReference type="Proteomes" id="UP000184387">
    <property type="component" value="Unassembled WGS sequence"/>
</dbReference>
<dbReference type="SMART" id="SM00100">
    <property type="entry name" value="cNMP"/>
    <property type="match status" value="1"/>
</dbReference>
<accession>A0A1M6QNZ5</accession>
<dbReference type="EMBL" id="FQZF01000037">
    <property type="protein sequence ID" value="SHK21810.1"/>
    <property type="molecule type" value="Genomic_DNA"/>
</dbReference>
<keyword evidence="2" id="KW-0238">DNA-binding</keyword>
<evidence type="ECO:0000256" key="2">
    <source>
        <dbReference type="ARBA" id="ARBA00023125"/>
    </source>
</evidence>
<keyword evidence="1" id="KW-0805">Transcription regulation</keyword>
<dbReference type="InterPro" id="IPR036388">
    <property type="entry name" value="WH-like_DNA-bd_sf"/>
</dbReference>
<dbReference type="PANTHER" id="PTHR24567">
    <property type="entry name" value="CRP FAMILY TRANSCRIPTIONAL REGULATORY PROTEIN"/>
    <property type="match status" value="1"/>
</dbReference>
<evidence type="ECO:0000313" key="6">
    <source>
        <dbReference type="EMBL" id="SHK21810.1"/>
    </source>
</evidence>
<dbReference type="Pfam" id="PF13545">
    <property type="entry name" value="HTH_Crp_2"/>
    <property type="match status" value="1"/>
</dbReference>
<reference evidence="6 7" key="1">
    <citation type="submission" date="2016-11" db="EMBL/GenBank/DDBJ databases">
        <authorList>
            <person name="Jaros S."/>
            <person name="Januszkiewicz K."/>
            <person name="Wedrychowicz H."/>
        </authorList>
    </citation>
    <scope>NUCLEOTIDE SEQUENCE [LARGE SCALE GENOMIC DNA]</scope>
    <source>
        <strain evidence="6 7">DSM 14916</strain>
    </source>
</reference>
<evidence type="ECO:0000256" key="1">
    <source>
        <dbReference type="ARBA" id="ARBA00023015"/>
    </source>
</evidence>
<dbReference type="InterPro" id="IPR050397">
    <property type="entry name" value="Env_Response_Regulators"/>
</dbReference>
<dbReference type="InterPro" id="IPR014710">
    <property type="entry name" value="RmlC-like_jellyroll"/>
</dbReference>